<feature type="transmembrane region" description="Helical" evidence="5">
    <location>
        <begin position="75"/>
        <end position="94"/>
    </location>
</feature>
<evidence type="ECO:0000256" key="1">
    <source>
        <dbReference type="ARBA" id="ARBA00004370"/>
    </source>
</evidence>
<feature type="domain" description="Longin" evidence="6">
    <location>
        <begin position="12"/>
        <end position="132"/>
    </location>
</feature>
<comment type="subcellular location">
    <subcellularLocation>
        <location evidence="1">Membrane</location>
    </subcellularLocation>
</comment>
<evidence type="ECO:0000256" key="3">
    <source>
        <dbReference type="ARBA" id="ARBA00023136"/>
    </source>
</evidence>
<feature type="compositionally biased region" description="Basic residues" evidence="4">
    <location>
        <begin position="175"/>
        <end position="187"/>
    </location>
</feature>
<dbReference type="eggNOG" id="ENOG502QQFW">
    <property type="taxonomic scope" value="Eukaryota"/>
</dbReference>
<dbReference type="SUPFAM" id="SSF64356">
    <property type="entry name" value="SNARE-like"/>
    <property type="match status" value="1"/>
</dbReference>
<dbReference type="OMA" id="DGEDEHH"/>
<dbReference type="OrthoDB" id="1871923at2759"/>
<keyword evidence="5" id="KW-0812">Transmembrane</keyword>
<dbReference type="PhylomeDB" id="A0A022Q3Y7"/>
<dbReference type="InterPro" id="IPR011012">
    <property type="entry name" value="Longin-like_dom_sf"/>
</dbReference>
<protein>
    <recommendedName>
        <fullName evidence="6">Longin domain-containing protein</fullName>
    </recommendedName>
</protein>
<feature type="compositionally biased region" description="Low complexity" evidence="4">
    <location>
        <begin position="213"/>
        <end position="225"/>
    </location>
</feature>
<feature type="region of interest" description="Disordered" evidence="4">
    <location>
        <begin position="208"/>
        <end position="244"/>
    </location>
</feature>
<comment type="similarity">
    <text evidence="2">Belongs to the synaptobrevin family.</text>
</comment>
<keyword evidence="3 5" id="KW-0472">Membrane</keyword>
<keyword evidence="5" id="KW-1133">Transmembrane helix</keyword>
<dbReference type="KEGG" id="egt:105974418"/>
<dbReference type="AlphaFoldDB" id="A0A022Q3Y7"/>
<evidence type="ECO:0000256" key="4">
    <source>
        <dbReference type="SAM" id="MobiDB-lite"/>
    </source>
</evidence>
<dbReference type="PANTHER" id="PTHR47461:SF1">
    <property type="entry name" value="PHYTOLONGIN PHYL1.2"/>
    <property type="match status" value="1"/>
</dbReference>
<dbReference type="Gene3D" id="3.30.450.50">
    <property type="entry name" value="Longin domain"/>
    <property type="match status" value="1"/>
</dbReference>
<dbReference type="InterPro" id="IPR044783">
    <property type="entry name" value="PHYL"/>
</dbReference>
<dbReference type="PANTHER" id="PTHR47461">
    <property type="entry name" value="PHYTOLONGIN PHYL1.2"/>
    <property type="match status" value="1"/>
</dbReference>
<dbReference type="EMBL" id="KI632191">
    <property type="protein sequence ID" value="EYU22696.1"/>
    <property type="molecule type" value="Genomic_DNA"/>
</dbReference>
<feature type="transmembrane region" description="Helical" evidence="5">
    <location>
        <begin position="262"/>
        <end position="281"/>
    </location>
</feature>
<name>A0A022Q3Y7_ERYGU</name>
<evidence type="ECO:0000256" key="2">
    <source>
        <dbReference type="ARBA" id="ARBA00008025"/>
    </source>
</evidence>
<reference evidence="7 8" key="1">
    <citation type="journal article" date="2013" name="Proc. Natl. Acad. Sci. U.S.A.">
        <title>Fine-scale variation in meiotic recombination in Mimulus inferred from population shotgun sequencing.</title>
        <authorList>
            <person name="Hellsten U."/>
            <person name="Wright K.M."/>
            <person name="Jenkins J."/>
            <person name="Shu S."/>
            <person name="Yuan Y."/>
            <person name="Wessler S.R."/>
            <person name="Schmutz J."/>
            <person name="Willis J.H."/>
            <person name="Rokhsar D.S."/>
        </authorList>
    </citation>
    <scope>NUCLEOTIDE SEQUENCE [LARGE SCALE GENOMIC DNA]</scope>
    <source>
        <strain evidence="8">cv. DUN x IM62</strain>
    </source>
</reference>
<evidence type="ECO:0000313" key="8">
    <source>
        <dbReference type="Proteomes" id="UP000030748"/>
    </source>
</evidence>
<gene>
    <name evidence="7" type="ORF">MIMGU_mgv1a020313mg</name>
</gene>
<dbReference type="STRING" id="4155.A0A022Q3Y7"/>
<proteinExistence type="inferred from homology"/>
<dbReference type="Proteomes" id="UP000030748">
    <property type="component" value="Unassembled WGS sequence"/>
</dbReference>
<dbReference type="GO" id="GO:0016020">
    <property type="term" value="C:membrane"/>
    <property type="evidence" value="ECO:0007669"/>
    <property type="project" value="UniProtKB-SubCell"/>
</dbReference>
<sequence length="289" mass="32572">MGSSSVVGNTSVVCYCCVWKGGRVLYAYNNNNSNSRGDIENLAALCLELAPPHHRWYFETMDHNTYAFLMDDDGYVYFAIVYHSFVNARVLRFLQKLRDEFRRLVVVGKRASTTSLVNNHSLSLQEQLSPLVRQLAASLAENDVLTNSPYNTNNRNGQMINELGGSSTKSPLLGKHNKHDKKNNNIKKKMKNEEHVVIGVREIEIIQEHRRSSASSSTTDNSNNRGVRPDDSNADTSSTRIRSTSSTQNLLLKKKWCRQVKIILAVDVAVCLVLFVIWLVICDGIKCIH</sequence>
<evidence type="ECO:0000313" key="7">
    <source>
        <dbReference type="EMBL" id="EYU22696.1"/>
    </source>
</evidence>
<dbReference type="PROSITE" id="PS50859">
    <property type="entry name" value="LONGIN"/>
    <property type="match status" value="1"/>
</dbReference>
<accession>A0A022Q3Y7</accession>
<organism evidence="7 8">
    <name type="scientific">Erythranthe guttata</name>
    <name type="common">Yellow monkey flower</name>
    <name type="synonym">Mimulus guttatus</name>
    <dbReference type="NCBI Taxonomy" id="4155"/>
    <lineage>
        <taxon>Eukaryota</taxon>
        <taxon>Viridiplantae</taxon>
        <taxon>Streptophyta</taxon>
        <taxon>Embryophyta</taxon>
        <taxon>Tracheophyta</taxon>
        <taxon>Spermatophyta</taxon>
        <taxon>Magnoliopsida</taxon>
        <taxon>eudicotyledons</taxon>
        <taxon>Gunneridae</taxon>
        <taxon>Pentapetalae</taxon>
        <taxon>asterids</taxon>
        <taxon>lamiids</taxon>
        <taxon>Lamiales</taxon>
        <taxon>Phrymaceae</taxon>
        <taxon>Erythranthe</taxon>
    </lineage>
</organism>
<evidence type="ECO:0000256" key="5">
    <source>
        <dbReference type="SAM" id="Phobius"/>
    </source>
</evidence>
<evidence type="ECO:0000259" key="6">
    <source>
        <dbReference type="PROSITE" id="PS50859"/>
    </source>
</evidence>
<feature type="compositionally biased region" description="Polar residues" evidence="4">
    <location>
        <begin position="147"/>
        <end position="170"/>
    </location>
</feature>
<dbReference type="InterPro" id="IPR010908">
    <property type="entry name" value="Longin_dom"/>
</dbReference>
<keyword evidence="8" id="KW-1185">Reference proteome</keyword>
<feature type="region of interest" description="Disordered" evidence="4">
    <location>
        <begin position="147"/>
        <end position="187"/>
    </location>
</feature>